<dbReference type="AlphaFoldDB" id="A0A9Q0GGT0"/>
<evidence type="ECO:0000313" key="1">
    <source>
        <dbReference type="EMBL" id="KAJ4849978.1"/>
    </source>
</evidence>
<dbReference type="EMBL" id="JAKUCV010000443">
    <property type="protein sequence ID" value="KAJ4849978.1"/>
    <property type="molecule type" value="Genomic_DNA"/>
</dbReference>
<dbReference type="SUPFAM" id="SSF51430">
    <property type="entry name" value="NAD(P)-linked oxidoreductase"/>
    <property type="match status" value="1"/>
</dbReference>
<reference evidence="1" key="1">
    <citation type="submission" date="2022-02" db="EMBL/GenBank/DDBJ databases">
        <authorList>
            <person name="Henning P.M."/>
            <person name="McCubbin A.G."/>
            <person name="Shore J.S."/>
        </authorList>
    </citation>
    <scope>NUCLEOTIDE SEQUENCE</scope>
    <source>
        <strain evidence="1">F60SS</strain>
        <tissue evidence="1">Leaves</tissue>
    </source>
</reference>
<dbReference type="InterPro" id="IPR036812">
    <property type="entry name" value="NAD(P)_OxRdtase_dom_sf"/>
</dbReference>
<dbReference type="Gene3D" id="3.20.20.100">
    <property type="entry name" value="NADP-dependent oxidoreductase domain"/>
    <property type="match status" value="1"/>
</dbReference>
<proteinExistence type="predicted"/>
<organism evidence="1 2">
    <name type="scientific">Turnera subulata</name>
    <dbReference type="NCBI Taxonomy" id="218843"/>
    <lineage>
        <taxon>Eukaryota</taxon>
        <taxon>Viridiplantae</taxon>
        <taxon>Streptophyta</taxon>
        <taxon>Embryophyta</taxon>
        <taxon>Tracheophyta</taxon>
        <taxon>Spermatophyta</taxon>
        <taxon>Magnoliopsida</taxon>
        <taxon>eudicotyledons</taxon>
        <taxon>Gunneridae</taxon>
        <taxon>Pentapetalae</taxon>
        <taxon>rosids</taxon>
        <taxon>fabids</taxon>
        <taxon>Malpighiales</taxon>
        <taxon>Passifloraceae</taxon>
        <taxon>Turnera</taxon>
    </lineage>
</organism>
<accession>A0A9Q0GGT0</accession>
<protein>
    <recommendedName>
        <fullName evidence="3">NADP-dependent oxidoreductase domain-containing protein</fullName>
    </recommendedName>
</protein>
<evidence type="ECO:0000313" key="2">
    <source>
        <dbReference type="Proteomes" id="UP001141552"/>
    </source>
</evidence>
<dbReference type="OrthoDB" id="416253at2759"/>
<sequence length="57" mass="6525">MEITLNNGLRMPIVGLGVWPMEGKLIREVIIQAINLGYRVQSKKRIARNRVLSRAHN</sequence>
<evidence type="ECO:0008006" key="3">
    <source>
        <dbReference type="Google" id="ProtNLM"/>
    </source>
</evidence>
<name>A0A9Q0GGT0_9ROSI</name>
<gene>
    <name evidence="1" type="ORF">Tsubulata_004873</name>
</gene>
<comment type="caution">
    <text evidence="1">The sequence shown here is derived from an EMBL/GenBank/DDBJ whole genome shotgun (WGS) entry which is preliminary data.</text>
</comment>
<dbReference type="Proteomes" id="UP001141552">
    <property type="component" value="Unassembled WGS sequence"/>
</dbReference>
<reference evidence="1" key="2">
    <citation type="journal article" date="2023" name="Plants (Basel)">
        <title>Annotation of the Turnera subulata (Passifloraceae) Draft Genome Reveals the S-Locus Evolved after the Divergence of Turneroideae from Passifloroideae in a Stepwise Manner.</title>
        <authorList>
            <person name="Henning P.M."/>
            <person name="Roalson E.H."/>
            <person name="Mir W."/>
            <person name="McCubbin A.G."/>
            <person name="Shore J.S."/>
        </authorList>
    </citation>
    <scope>NUCLEOTIDE SEQUENCE</scope>
    <source>
        <strain evidence="1">F60SS</strain>
    </source>
</reference>
<keyword evidence="2" id="KW-1185">Reference proteome</keyword>